<comment type="caution">
    <text evidence="6">The sequence shown here is derived from an EMBL/GenBank/DDBJ whole genome shotgun (WGS) entry which is preliminary data.</text>
</comment>
<dbReference type="SUPFAM" id="SSF103473">
    <property type="entry name" value="MFS general substrate transporter"/>
    <property type="match status" value="1"/>
</dbReference>
<evidence type="ECO:0000313" key="7">
    <source>
        <dbReference type="Proteomes" id="UP000196655"/>
    </source>
</evidence>
<dbReference type="Pfam" id="PF07690">
    <property type="entry name" value="MFS_1"/>
    <property type="match status" value="1"/>
</dbReference>
<dbReference type="Gene3D" id="1.20.1250.20">
    <property type="entry name" value="MFS general substrate transporter like domains"/>
    <property type="match status" value="1"/>
</dbReference>
<feature type="transmembrane region" description="Helical" evidence="4">
    <location>
        <begin position="173"/>
        <end position="194"/>
    </location>
</feature>
<keyword evidence="2 4" id="KW-1133">Transmembrane helix</keyword>
<evidence type="ECO:0000256" key="1">
    <source>
        <dbReference type="ARBA" id="ARBA00022692"/>
    </source>
</evidence>
<evidence type="ECO:0000256" key="4">
    <source>
        <dbReference type="SAM" id="Phobius"/>
    </source>
</evidence>
<dbReference type="EMBL" id="NHON01000060">
    <property type="protein sequence ID" value="OWJ64359.1"/>
    <property type="molecule type" value="Genomic_DNA"/>
</dbReference>
<dbReference type="PANTHER" id="PTHR11360">
    <property type="entry name" value="MONOCARBOXYLATE TRANSPORTER"/>
    <property type="match status" value="1"/>
</dbReference>
<feature type="transmembrane region" description="Helical" evidence="4">
    <location>
        <begin position="250"/>
        <end position="269"/>
    </location>
</feature>
<feature type="transmembrane region" description="Helical" evidence="4">
    <location>
        <begin position="290"/>
        <end position="308"/>
    </location>
</feature>
<dbReference type="InterPro" id="IPR036259">
    <property type="entry name" value="MFS_trans_sf"/>
</dbReference>
<evidence type="ECO:0000259" key="5">
    <source>
        <dbReference type="PROSITE" id="PS50850"/>
    </source>
</evidence>
<organism evidence="6 7">
    <name type="scientific">Inquilinus limosus</name>
    <dbReference type="NCBI Taxonomy" id="171674"/>
    <lineage>
        <taxon>Bacteria</taxon>
        <taxon>Pseudomonadati</taxon>
        <taxon>Pseudomonadota</taxon>
        <taxon>Alphaproteobacteria</taxon>
        <taxon>Rhodospirillales</taxon>
        <taxon>Rhodospirillaceae</taxon>
        <taxon>Inquilinus</taxon>
    </lineage>
</organism>
<feature type="domain" description="Major facilitator superfamily (MFS) profile" evidence="5">
    <location>
        <begin position="20"/>
        <end position="402"/>
    </location>
</feature>
<dbReference type="PANTHER" id="PTHR11360:SF308">
    <property type="entry name" value="BLL3089 PROTEIN"/>
    <property type="match status" value="1"/>
</dbReference>
<dbReference type="InterPro" id="IPR050327">
    <property type="entry name" value="Proton-linked_MCT"/>
</dbReference>
<feature type="transmembrane region" description="Helical" evidence="4">
    <location>
        <begin position="82"/>
        <end position="102"/>
    </location>
</feature>
<dbReference type="OrthoDB" id="7200137at2"/>
<accession>A0A211ZGF5</accession>
<gene>
    <name evidence="6" type="ORF">BWR60_25145</name>
</gene>
<feature type="transmembrane region" description="Helical" evidence="4">
    <location>
        <begin position="108"/>
        <end position="127"/>
    </location>
</feature>
<name>A0A211ZGF5_9PROT</name>
<feature type="transmembrane region" description="Helical" evidence="4">
    <location>
        <begin position="19"/>
        <end position="39"/>
    </location>
</feature>
<reference evidence="7" key="1">
    <citation type="submission" date="2017-05" db="EMBL/GenBank/DDBJ databases">
        <authorList>
            <person name="Macchi M."/>
            <person name="Festa S."/>
            <person name="Coppotelli B.M."/>
            <person name="Morelli I.S."/>
        </authorList>
    </citation>
    <scope>NUCLEOTIDE SEQUENCE [LARGE SCALE GENOMIC DNA]</scope>
    <source>
        <strain evidence="7">I</strain>
    </source>
</reference>
<dbReference type="GO" id="GO:0022857">
    <property type="term" value="F:transmembrane transporter activity"/>
    <property type="evidence" value="ECO:0007669"/>
    <property type="project" value="InterPro"/>
</dbReference>
<evidence type="ECO:0000256" key="2">
    <source>
        <dbReference type="ARBA" id="ARBA00022989"/>
    </source>
</evidence>
<dbReference type="Proteomes" id="UP000196655">
    <property type="component" value="Unassembled WGS sequence"/>
</dbReference>
<keyword evidence="3 4" id="KW-0472">Membrane</keyword>
<dbReference type="AlphaFoldDB" id="A0A211ZGF5"/>
<dbReference type="InterPro" id="IPR020846">
    <property type="entry name" value="MFS_dom"/>
</dbReference>
<dbReference type="PROSITE" id="PS50850">
    <property type="entry name" value="MFS"/>
    <property type="match status" value="1"/>
</dbReference>
<proteinExistence type="predicted"/>
<feature type="transmembrane region" description="Helical" evidence="4">
    <location>
        <begin position="225"/>
        <end position="244"/>
    </location>
</feature>
<keyword evidence="1 4" id="KW-0812">Transmembrane</keyword>
<feature type="transmembrane region" description="Helical" evidence="4">
    <location>
        <begin position="148"/>
        <end position="167"/>
    </location>
</feature>
<feature type="transmembrane region" description="Helical" evidence="4">
    <location>
        <begin position="380"/>
        <end position="401"/>
    </location>
</feature>
<dbReference type="RefSeq" id="WP_088154120.1">
    <property type="nucleotide sequence ID" value="NZ_NHON01000060.1"/>
</dbReference>
<keyword evidence="7" id="KW-1185">Reference proteome</keyword>
<evidence type="ECO:0000313" key="6">
    <source>
        <dbReference type="EMBL" id="OWJ64359.1"/>
    </source>
</evidence>
<feature type="transmembrane region" description="Helical" evidence="4">
    <location>
        <begin position="51"/>
        <end position="70"/>
    </location>
</feature>
<feature type="transmembrane region" description="Helical" evidence="4">
    <location>
        <begin position="314"/>
        <end position="340"/>
    </location>
</feature>
<dbReference type="InterPro" id="IPR011701">
    <property type="entry name" value="MFS"/>
</dbReference>
<evidence type="ECO:0000256" key="3">
    <source>
        <dbReference type="ARBA" id="ARBA00023136"/>
    </source>
</evidence>
<sequence length="412" mass="42397">MDHAAVIASPAAARWRTGWLVSGLGIAQILSWGSTYYLAAVLAKPIADDTGWSLGHVVAGLSLGLLIWGLSAPRVGRLIERFGGRPVLTASAGLFAAGLALVAASPSLVIYLAGWVVIGLGMGAGLYDAAFSSLGRLYGETARGPITMLTLWGGFASTACWPLSAWLVQSIGWRGTCLVYAGVHLLVVLPLYLAAMPREAERRPAKPVTRSPGPATPSRPPTHRLLFGLLAVILVVEGMISSLWSVHVLTILQAGGVSLATAVAFGTLIGPSQVAARVVEMAIGRYHHPIWTLVASVALVAAGVVLLWSGFSILVVGLVCYGTGIGIFSIARGTVPLALFGASGYATLMGRLVMPSLIAQAAAPSIGAVLLETLGANSTLAFLAAIAVANVALVGVLWGAFRSTRAANAEPS</sequence>
<protein>
    <submittedName>
        <fullName evidence="6">MFS transporter</fullName>
    </submittedName>
</protein>